<feature type="domain" description="HYR" evidence="4">
    <location>
        <begin position="5272"/>
        <end position="5355"/>
    </location>
</feature>
<dbReference type="InterPro" id="IPR032179">
    <property type="entry name" value="Cry22Aa_Ig-like"/>
</dbReference>
<feature type="domain" description="HYR" evidence="4">
    <location>
        <begin position="5356"/>
        <end position="5435"/>
    </location>
</feature>
<dbReference type="PROSITE" id="PS50825">
    <property type="entry name" value="HYR"/>
    <property type="match status" value="7"/>
</dbReference>
<name>A0A5C7FTE4_9BACT</name>
<dbReference type="SMART" id="SM00710">
    <property type="entry name" value="PbH1"/>
    <property type="match status" value="23"/>
</dbReference>
<feature type="domain" description="HYR" evidence="4">
    <location>
        <begin position="5600"/>
        <end position="5683"/>
    </location>
</feature>
<dbReference type="Pfam" id="PF13229">
    <property type="entry name" value="Beta_helix"/>
    <property type="match status" value="1"/>
</dbReference>
<evidence type="ECO:0000256" key="2">
    <source>
        <dbReference type="SAM" id="Phobius"/>
    </source>
</evidence>
<organism evidence="5 6">
    <name type="scientific">Neolewinella aurantiaca</name>
    <dbReference type="NCBI Taxonomy" id="2602767"/>
    <lineage>
        <taxon>Bacteria</taxon>
        <taxon>Pseudomonadati</taxon>
        <taxon>Bacteroidota</taxon>
        <taxon>Saprospiria</taxon>
        <taxon>Saprospirales</taxon>
        <taxon>Lewinellaceae</taxon>
        <taxon>Neolewinella</taxon>
    </lineage>
</organism>
<evidence type="ECO:0000259" key="3">
    <source>
        <dbReference type="PROSITE" id="PS50093"/>
    </source>
</evidence>
<keyword evidence="2" id="KW-1133">Transmembrane helix</keyword>
<dbReference type="InterPro" id="IPR039448">
    <property type="entry name" value="Beta_helix"/>
</dbReference>
<dbReference type="Pfam" id="PF18911">
    <property type="entry name" value="PKD_4"/>
    <property type="match status" value="1"/>
</dbReference>
<keyword evidence="2" id="KW-0812">Transmembrane</keyword>
<protein>
    <submittedName>
        <fullName evidence="5">HYR domain-containing protein</fullName>
    </submittedName>
</protein>
<feature type="domain" description="HYR" evidence="4">
    <location>
        <begin position="5094"/>
        <end position="5183"/>
    </location>
</feature>
<feature type="domain" description="HYR" evidence="4">
    <location>
        <begin position="2935"/>
        <end position="3022"/>
    </location>
</feature>
<gene>
    <name evidence="5" type="ORF">FUA23_08695</name>
</gene>
<evidence type="ECO:0000259" key="4">
    <source>
        <dbReference type="PROSITE" id="PS50825"/>
    </source>
</evidence>
<dbReference type="InterPro" id="IPR000601">
    <property type="entry name" value="PKD_dom"/>
</dbReference>
<evidence type="ECO:0000313" key="6">
    <source>
        <dbReference type="Proteomes" id="UP000321907"/>
    </source>
</evidence>
<feature type="transmembrane region" description="Helical" evidence="2">
    <location>
        <begin position="134"/>
        <end position="154"/>
    </location>
</feature>
<proteinExistence type="predicted"/>
<dbReference type="InterPro" id="IPR045828">
    <property type="entry name" value="PKD_Bacteroidetes"/>
</dbReference>
<dbReference type="OrthoDB" id="9805017at2"/>
<evidence type="ECO:0000256" key="1">
    <source>
        <dbReference type="ARBA" id="ARBA00022737"/>
    </source>
</evidence>
<dbReference type="InterPro" id="IPR011050">
    <property type="entry name" value="Pectin_lyase_fold/virulence"/>
</dbReference>
<dbReference type="PANTHER" id="PTHR24273">
    <property type="entry name" value="FI04643P-RELATED"/>
    <property type="match status" value="1"/>
</dbReference>
<accession>A0A5C7FTE4</accession>
<dbReference type="NCBIfam" id="TIGR04183">
    <property type="entry name" value="Por_Secre_tail"/>
    <property type="match status" value="1"/>
</dbReference>
<sequence length="7041" mass="725797">MRWAASYRVRTVNLYFPCLARSTIPMPESDLCCSTADYTRTYNTLKPDEPMFSLRSVLETTNLQIIKPLSKIVEQPFVRLDTTDKTSLHLWETLLSTHLAPRDRAQIVNTASCLQSIHMLTTSTKITPSASPRFLLAAMLVVVFSFLTVTGMMAQCVPGIDDDFSTNPILSETAIDGAWYPDRYAPYAFVSNGSQLTISINEADGAQSRGGRSGGFYNTQGRKINQGNCLSYVQADLYVPAEWETNHRRSGLWATAVNETDEISLYPIIAFRNEDGSSPGFFYFDGNVGWIDCNVSVTYNQSYNLRTEIRGTNALFYINGEIVGSIAANGSDHFSNIILQAFNFYDSNLAPEIQDTPPTSNYDAIWDNLKTGNGECGIETGGVVTYTGNVTIASQDDLDAFIEPGTNNKYTEIDGSLSISGNVPVGENPITDFCNLSMISSVTGVLNLANWDEAAALSSTGDPLGELTSLSSVDGAIQVANSNSFVNGISLPFLEGTTASINLANLTHTESIAIGTEASGSLTITSFISITGSSTPASFLESVEIPNLVSTGGNLDVSGIRGGNVSTIDFSSLETITGGRLRLQGLGEPVSDADVLLPELTSVSGYFLVQGIAGSIVAGESGTDLSVGEYFSVIENVHLSTLTTGLTSVGGNLIIKNADLLTTLDAEGVLSDLETVEGNVQVIQNDVLGSCCVFPCSVDVTGTRDFSSNKPGGNCSGNEASVIAACTPVISAFTAMDQDGHDAFGEVTCFGDDIDFSITASVSTGYTLEYEIFVDENENEVFDAGERVILSRGAESTIADITGLTNEMVVVARVYNVEGGCSAFESYTLAVNTLPVVSFTADPVGNVCLGTTSQYLSGLSEGDEPDHGSYSFLWGAHNGLLGGPSGANPNKFSNASISGVERIWDSGAGDKSVTFDIATPGCENVKEVFGFRVLNLPTSGSIGGDQSVCSVQTPDPIMSVSNGSGAGVISYRWEKKETGDANWQTISGATDAGLSPGPLAGTTMFRRYTINDNGGDPAPSCESAFSTNTVTITVEDDVIAPVPDEAMLADAIAQCSITVDAPTATDVCVGEVVGTTTDPTTYTGQGTYTINWSYDDGNGNVSTQQQTVIIEEGTGENDGVTNMRTSTTYCTIQSAIEAAEAGDVLNVSGGFYDENVVIDKALTLKGANADVACGTNAESLIAPATGTPVSITADDVTLNGFEITAPDAYNAVVVGGVSNTTMTFNNIHDIGTNLSGGQNVHAIVYNLGSENSANLSVTNNCLNNISSSTLSGFSASAIAVLQSISSGVLTNLAIDKNTISNVNVNTGSWPTGKIAYGVLINVGSNGYTTSTGKVVNAVISSNEIAGLSGFISTGIGMEGNTENAEISNNIVTNLSGSKFSGNRSGGGYDLSAVKFESNRYVSTCTVMNNSFAVNTFSHSVSPGKGYAVSNYVPVTEGGVLTLNCNWFSVANADEIKDNATFTGLLFNKDDCETNFSPYLVGGGDGAGIGFQPTESCTGTPVVIDLVEIQDELCETTGWIELSFSGGTGPYSIAWDGDATGSVNNVTSTHTIPNLETGAYGITVTDSYGSTDITTATVEYLPVENTTAHTFFATIQEAITAAQDGETIIVCAGIYAENLTIDKEVILNGPNAGVSPNGGARITEAIIVPAASETDVIAVEADNVVIDGFIIDGDNPEITTGWTGTNGADIDAYDGIYVADPNNVIVVNSLRVQNNIFQNLGFFAVDIFGWHNYSNPSTSGHLVENNLFRNLGTYESDGATDSWGGGVLLYNDNYARITNNVMTNVRLGIQTGNFHDENPGDPSFQVIDNNTIEARRLGVFYNLHTGGDVEALTFSNNTVTGLADAHETKWDGIKLSSLTDAIGQVLNNVVDGAGVEGTVVQSLGYNVWNVRTSSPVNIQDCIAKNVDIGVFVNNFEGYGTNAGNTAAVIDGATLTDNVKIGILVKDSPDNTNGSNVGAEIKGNTDVATNTTDGIGIQIEGADASANIHDNLATISGNNIGVLVDAGTADITDNTIANNIIGVRFQNGGTGTVNNNNITGNTIIGVDNTTGVDIDASNNWWGDATGPGEVAVGAGDKISIDLTYCPWLDDVSGTGSSVASVYNTTQETYHCTIQDAIDAVTTVNGDVIQLSPGTYAERVTISKELTIQGASTAKGEYVIDGSSLAGEGSGIFIETGVENVTIENLTVQNFSGTNGNSHAGIYANRNNHNLTVNNVALLDNVGGSGFYANGPVDGVTVSNSMVSGHTTSARGIVIWGGFKENITITNNTLANNNCCGIELQDGTSSAVNISNNTIDIGIGDNAIAALGMNPSTGPNFINGNTITGGGRFGIEIKNPDGGITVSGNSVELTVMNADVRDRAGIAIMRRDFTAGNPAGYADVPNGVTVTGNTVTGYTQSSGDEGFGIVVEGANHVVSGNILSGNDIGIQLQGGGHANAMYVMNDAGSGSQNPGDSPMYFGRGNSPVICSVEGLGANTMSGNGTDYRLSINDVSSPTAPRVTTDLAGINSYLNAEISYTINGTTIGNTNDGSVNDSENVTITVCDEDGNVELSTITPDVANVGMTVFYATTTNIAGGTPADQDFKVNTFNSVLGTEFLPNPGTYRLADPLLAGQVVYESYVYNDANDNGILDPSECTGDKITVTINIQPLPVVVDQVVTGPICSGDPVGVNFSPSTSTATAATYNVTEVNVVSGSATPQGDYTGSGLSASDLADDVFINTSGADAVVEYTVVPVSSESDNACVGDPFTVTVHIATTPLLSDLPDDISVGTSSNNPDSDCFGVVDFTAPTMSGGCFPVTGMITYDQTMPAGVPTGFVSGEMFTQVTFPIGVTTVTFVVEDGASVPNSSSDMSFMVTVLDDEAPSIVCPAATTINVDEGICGAAFATENTGNATGTDNCAGTVTITNDAPTTLGLGSTTVTFTADDGDVNSANTTCTQVITVIDNEAPSIVCAPDVTIGASTDCNLTLTGTGYDATAADNCSVAGITNSLNAGASVSGEVLSLGATTITFTAEDGSGNTSMCTTTITIVDNTAPTATCQDITVTLGENGTATIEPSDLDDGSADNCGTVTFAASQTSFDCTDIGSVAVTLTVTDAAGNSDTESSTCVANVLVEDILPIIVMTPGDITLSNEAGLCSATATWTEPMVEAVDYLENFEGTENSFIDYDGGTMTITASGTNGVTSFEGGFHGVANQGNTGPFGRLGGYSSEFGNGYRVESKIYIDLTDAQVAAGTYGFDLSVAANGADGVHQRDFVFHVSSVDAAGQAFVGASNGTTFSIQSTTSSNAFDTKAEITATGWYTFEWIFYDNGTGTLAVDMNVSDDAGTQLFTETSSNAGDAIATEIGGNRYMWFTVISAQNGIPVDNVQKSHKINIDLTSTHASGASFNVGTETVTYTATTECGAEVSSSFDVTVNDTEMPIAGCQDIDVFVDESGNVSTTAEAINLGSSDNCTASGDLTLMLDRTAFSCADIGSPVTVTLTVIDASLNEATCTASVTVLDEIDPTALCQNISINLDASGNTAIAPADVNGGSTDNCTLEGDLILAIDDSSFDCSDAGTLAPVVLTVEDAYGNSSTCTAQVTVNDITPPTMVCMDAMVDLDGTGMGSITVDDIDDGSSDACGIATRVLSQSDFGCNDVGQVMVTLTVTDVNGNSNECEQMVTVRDLIEPDAMCQDISVSLDASGNASISAGDVNNGSTDNCAISSLSVSPASFTCSEVGANTVTLTVNDVNGNSSTCDATVIVTDLLAPAFAPEPADEILTTDGLASCPGEALVSLTDGDVVDAGESFTIAGLTRNAPEFTDNCSDNTTMTVGVVEAADADNCSRTFTLSWTLNDGTNQTAATQVYTIEDNTDPVLNLIGDALIELCEDGTYTEPGVTVTDECTDDLKISVEETYTYDDGLGEGPVAVLGGVDETAVGTYVITYTATDICGNSTSIERTVEVRGKPVTDPTLLSICIGSSETISGNAMVGANNEAGTTIASYLWTYGGGSASGFTINGGFVSAGQTYTTEELVIDAGFASAGNAIFTLQVTDSDLGCASDSPVFQVVFNATATAGTAISPSEAFCEDEGNVDLFSLLDGENAGGSFVRNGGDGTGGTLTGSTFNTSGAEGTFTFTYTVGDDGCVPDSEDITFTVDPEPNAGTFNASTAAICTDAADFDLTTLLDDEDEGGTFIKVSGTGGTLTGGLFDPTGATPGTFTFQYTVAGGECDDAISNVSIQIDGAADAGNATAGFADGNTEVDICSDFGTIDLNNLLDGTQTGGGAFAFADTGAPGTLIGSSYNPGNLDGSDVVFVRFTYTVNGSGACAAGSDVEIIQLGIQPAPDAGTLNPEAQNSVCTNDLSFDLFTLLSGEDDGGTWTELTNSGAVLYGDNNALIDASMATPGAGYQFAYIVSSTDPCQTSASITVTVNFNEVATADAGEDQTICFGESASLNGTFGGGATAGAWEGGTGTFSPDRNDPSATYTPDVSEAGTVVTLTFVAQDPDGTAGPCSEVTDGIDITVNDAVASINAGEATAVCYEFNGPTTVTLSGEILLASGAAGTGIWTTDGTGSLDDPTSPSPVYTAGEADAGSLVTFTYTANDPDDAGPCVGGQFDIVTLNVEAVPTISVELTAPAAATIDAENSYESTVCNGTAFTGALATTTPFSSQGDPLFLAIALTDPEEQFGFGASSFFVAPAFVPDGEGGMEPFGFDEMLVNSGTEPITLTFAIAPYYETTPLDPGFAPGKCVGQAIQVNITINPVPTVADPADQVVCEGTMTTEVTFVADGDDTNPATTYSYTVAGDMIGVPADDNSGTIVAFEPTATGTATITVTPTFTDGGISCDGPTQEFTITVNEGATVDAGADQTICPNATATLAATIGGSATGGTWTGANAGELSDENDPAATFTPDASRLNTTVTLTFTSEDPEGPCPAVSDMVEITVQDLDAPDFVAQDDIDVSNDPDNCSAEVSFGVTEVTDNCYPESGITVTYTIPVAMATDMEITSPAIFPVGATTVSVLIEDAAGNSATSSFTVTVTDTEAPMVSCPAGPLTTGTDAGQCAASVAFEATATDNCDTEVDIVYTIFVSEIPAVITSGYDFPIGTTTVTATATDDEGLTSTCAFDVTVTDDEAPMVSCPVGPLTAGTDAGLCTASIAFEATATDNCDTEVDIVYTIFVDESPVEIVSGYDFPTGTTTVTATATDDGGITSSCTFVVIVTDTEAPMVSCPVGPLTAGTDEGLCTASVTFEATATDNCDTDVDIVYTIVVDESPVEITSGYDLPTGITTVTATATDDTGLTNTCTFDVEVTDDENPVITCPDDITVVADAGLCTAVVAYADAAATDNCGATVSLDAGGMVSGSAFPIGETVVGFTATDLAGNVDICSVMITVNDTEAPTIVCPEVAPVTTDPGVCGAVVTFATPDGADNCTGFMVAQTAGPVSGSTFDVGSTMVTFTVTDASELTAECSFTVEVADDEAPTIVCPEVAPVTTDPGVCGAVVTFATPDGADNCTGFMVAQTAGPVSGSTFDVGMTTVTFTVTDASELTAECSFTVEVADDEAPTIVCPEVAPVTTDPGVCGAVVTFATPDGADNCTGFMVAQTAGPVSGSTFDVGSTMVTFTVTDASELTAECSFIVVVADTEAPTIVCPEVAPVTTDPGVCGAVVTFATPDGADNCTGFMVAQTAGPVSGSTFDVGSTMVTFTVTDASELTAECSFTVVVTDDEMPTFAQIDDEEVTTEIESDCPAEAGTDLVINQVYASGTEFTVAGITYTSPAAMDNCEATVTVCCIAVEDEGCDRIITVTWTATDAAGNEVDEDQVFTITDNTIPMITISGDETVYVCQDGAYTDAGATASDNCAGDLTGVIVFDDSALDMTTPGSYELTYNVNDGCGNDAIEVTRTVVVNPVPVADPVADQTVCFGAMTDAVTFTSNVEGATFTYTVTGDDIGLEDGDGDIEAFIPVNTGMTALTATITVVPSFTAGGQECDGDPISFTITVEPEIDYSLNITAPDAVTLDAENTDYTATFCGGTVFTATDASSTTTGSAGPLWIEVIVNDPINALGFGPGTSTLYAPAGSFSFNSILENMTGAPVTITGTITPYFESEISTDEEGFPLGTPEGECAGTPVTFSITLDPEPVVTAAASFEEAVCSDEEFDVDFTETTGVADATFSWSVTTDPLPADVTINSGAMTGDISDMSITNESGTAQTINFEVVASTPDCDSDPVAFSVTVDPEPVIGVEVVTPVICSGDDVFVNFTETSGIAGGATFSWEITTTLPEGVTASMTSGDGNINELSFSNVSSDPVTISFTVDAVSGICNGDQEAFSVTVNPEPVGTDEALSGCAEFDLSVDLQALIGNNVVSSFEWYTESVTMVNGNTFVTGFSGTEAAPNTSSVIDDELINFSTQPQTVTYAVIPTSASGDCEGELFHVVVTLFGDVNAQILPVDGTTVCDGSSITLVGSADGGQSPFEFEYTIVSTTGTAEGSFSDPSAQTTEFMGTGQGTVRVQLVITDDNNCTSDPFFQTYTVIAAPSAQEIVGDNEVCPGAQETYSVVNDPNVTYSWALSSGGQIISSSAQSSVTVAWANFEGGPHTLTLTQSSANCSIQTTYDVNILDVNAEFSFVVSSDNGLSVDFTDASDQANSWLWDFDGQGTSTAQNPTFSFPFSGTYNVCLTIDGDCGMDELCKDVTVAFVPTPTCDEITLVPGINYISIDVAPADPSIATVLASVLSDISYVQGRNANGQVITFNPAFANFPGLNQLEDFAPYDGYIVRYTGEAEVTVSVCGTSLDPGFRRALPNGTSLIGFVPESPMAISDYFADLPSGVLARVLTRENGTTVTYDPAFASFPGLNGLDSLRNGFGYEVKTTAAVSGGTYFGEPVTVSAGRSNGNRFTDTYMVFAGISNLGEDAVGEQVLIVDEAGNVHGITEVIPGGYLMTTTIYGDDTHNETVGVQEGTVLYYQFGESRVEVSQPFVGDGRVFLEYVDFELLSDTEEEIVGDYLLSVSPNPFVEQIDITINLPVAGNLEVSIMDIAGKNVKSLISEVNVPAGNFQRSLDNLQLPSGTYLLQVEIDGVIMFNERMIRQQ</sequence>
<dbReference type="InterPro" id="IPR026444">
    <property type="entry name" value="Secre_tail"/>
</dbReference>
<dbReference type="Gene3D" id="2.60.40.10">
    <property type="entry name" value="Immunoglobulins"/>
    <property type="match status" value="4"/>
</dbReference>
<feature type="domain" description="HYR" evidence="4">
    <location>
        <begin position="5002"/>
        <end position="5093"/>
    </location>
</feature>
<dbReference type="EMBL" id="VOXD01000011">
    <property type="protein sequence ID" value="TXF89757.1"/>
    <property type="molecule type" value="Genomic_DNA"/>
</dbReference>
<dbReference type="InterPro" id="IPR003410">
    <property type="entry name" value="HYR_dom"/>
</dbReference>
<feature type="domain" description="HYR" evidence="4">
    <location>
        <begin position="5436"/>
        <end position="5519"/>
    </location>
</feature>
<dbReference type="Pfam" id="PF16403">
    <property type="entry name" value="Bact_surface_Ig-like"/>
    <property type="match status" value="2"/>
</dbReference>
<dbReference type="Proteomes" id="UP000321907">
    <property type="component" value="Unassembled WGS sequence"/>
</dbReference>
<dbReference type="Pfam" id="PF18962">
    <property type="entry name" value="Por_Secre_tail"/>
    <property type="match status" value="1"/>
</dbReference>
<keyword evidence="1" id="KW-0677">Repeat</keyword>
<dbReference type="SMART" id="SM00089">
    <property type="entry name" value="PKD"/>
    <property type="match status" value="1"/>
</dbReference>
<keyword evidence="2" id="KW-0472">Membrane</keyword>
<dbReference type="InterPro" id="IPR035986">
    <property type="entry name" value="PKD_dom_sf"/>
</dbReference>
<dbReference type="InterPro" id="IPR006626">
    <property type="entry name" value="PbH1"/>
</dbReference>
<dbReference type="Gene3D" id="2.160.20.10">
    <property type="entry name" value="Single-stranded right-handed beta-helix, Pectin lyase-like"/>
    <property type="match status" value="3"/>
</dbReference>
<keyword evidence="6" id="KW-1185">Reference proteome</keyword>
<dbReference type="PROSITE" id="PS50093">
    <property type="entry name" value="PKD"/>
    <property type="match status" value="1"/>
</dbReference>
<dbReference type="PANTHER" id="PTHR24273:SF32">
    <property type="entry name" value="HYALIN"/>
    <property type="match status" value="1"/>
</dbReference>
<dbReference type="Pfam" id="PF19406">
    <property type="entry name" value="PKD_5"/>
    <property type="match status" value="4"/>
</dbReference>
<dbReference type="SUPFAM" id="SSF49299">
    <property type="entry name" value="PKD domain"/>
    <property type="match status" value="1"/>
</dbReference>
<dbReference type="Pfam" id="PF02494">
    <property type="entry name" value="HYR"/>
    <property type="match status" value="9"/>
</dbReference>
<dbReference type="SUPFAM" id="SSF51126">
    <property type="entry name" value="Pectin lyase-like"/>
    <property type="match status" value="3"/>
</dbReference>
<evidence type="ECO:0000313" key="5">
    <source>
        <dbReference type="EMBL" id="TXF89757.1"/>
    </source>
</evidence>
<dbReference type="InterPro" id="IPR012334">
    <property type="entry name" value="Pectin_lyas_fold"/>
</dbReference>
<feature type="domain" description="PKD" evidence="3">
    <location>
        <begin position="6600"/>
        <end position="6647"/>
    </location>
</feature>
<dbReference type="InterPro" id="IPR022409">
    <property type="entry name" value="PKD/Chitinase_dom"/>
</dbReference>
<reference evidence="5 6" key="1">
    <citation type="submission" date="2019-08" db="EMBL/GenBank/DDBJ databases">
        <title>Lewinella sp. strain SSH13 Genome sequencing and assembly.</title>
        <authorList>
            <person name="Kim I."/>
        </authorList>
    </citation>
    <scope>NUCLEOTIDE SEQUENCE [LARGE SCALE GENOMIC DNA]</scope>
    <source>
        <strain evidence="5 6">SSH13</strain>
    </source>
</reference>
<comment type="caution">
    <text evidence="5">The sequence shown here is derived from an EMBL/GenBank/DDBJ whole genome shotgun (WGS) entry which is preliminary data.</text>
</comment>
<dbReference type="InterPro" id="IPR013783">
    <property type="entry name" value="Ig-like_fold"/>
</dbReference>
<dbReference type="CDD" id="cd00146">
    <property type="entry name" value="PKD"/>
    <property type="match status" value="1"/>
</dbReference>